<accession>A0A937ACG9</accession>
<dbReference type="EMBL" id="JAERQG010000003">
    <property type="protein sequence ID" value="MBL0766421.1"/>
    <property type="molecule type" value="Genomic_DNA"/>
</dbReference>
<dbReference type="InterPro" id="IPR054261">
    <property type="entry name" value="DUF6992"/>
</dbReference>
<reference evidence="2" key="1">
    <citation type="submission" date="2021-01" db="EMBL/GenBank/DDBJ databases">
        <title>Marivirga sp. nov., isolated from intertidal surface sediments.</title>
        <authorList>
            <person name="Zhang M."/>
        </authorList>
    </citation>
    <scope>NUCLEOTIDE SEQUENCE</scope>
    <source>
        <strain evidence="2">SM1354</strain>
    </source>
</reference>
<dbReference type="AlphaFoldDB" id="A0A937ACG9"/>
<feature type="transmembrane region" description="Helical" evidence="1">
    <location>
        <begin position="154"/>
        <end position="172"/>
    </location>
</feature>
<keyword evidence="1" id="KW-0472">Membrane</keyword>
<keyword evidence="1" id="KW-0812">Transmembrane</keyword>
<comment type="caution">
    <text evidence="2">The sequence shown here is derived from an EMBL/GenBank/DDBJ whole genome shotgun (WGS) entry which is preliminary data.</text>
</comment>
<feature type="transmembrane region" description="Helical" evidence="1">
    <location>
        <begin position="76"/>
        <end position="95"/>
    </location>
</feature>
<sequence length="199" mass="22142">MKRHHLIIPILLFLAVELYSQNTSQLNVKDAYQQDVKIRKTGMLILGSWAAVNMIAGGIGRSQLIGEKAYFHEMNLIWNVVNLGIAGAGYYFTLSGEVPSNSAELLESQVSFQKVLLFNAGLDIAYVIGGFYLMERSKNTSKNPERLKGYGKSIVMQGGFLLLFDLILHGIHANKTAQIPEFLSNLYIAPQEFGLVLNF</sequence>
<feature type="transmembrane region" description="Helical" evidence="1">
    <location>
        <begin position="115"/>
        <end position="134"/>
    </location>
</feature>
<dbReference type="RefSeq" id="WP_201922855.1">
    <property type="nucleotide sequence ID" value="NZ_JAERQG010000003.1"/>
</dbReference>
<feature type="transmembrane region" description="Helical" evidence="1">
    <location>
        <begin position="44"/>
        <end position="64"/>
    </location>
</feature>
<dbReference type="Proteomes" id="UP000642920">
    <property type="component" value="Unassembled WGS sequence"/>
</dbReference>
<evidence type="ECO:0000313" key="2">
    <source>
        <dbReference type="EMBL" id="MBL0766421.1"/>
    </source>
</evidence>
<dbReference type="Pfam" id="PF22503">
    <property type="entry name" value="DUF6992"/>
    <property type="match status" value="1"/>
</dbReference>
<keyword evidence="1" id="KW-1133">Transmembrane helix</keyword>
<name>A0A937ACG9_9BACT</name>
<gene>
    <name evidence="2" type="ORF">JKP34_14235</name>
</gene>
<proteinExistence type="predicted"/>
<keyword evidence="3" id="KW-1185">Reference proteome</keyword>
<evidence type="ECO:0000256" key="1">
    <source>
        <dbReference type="SAM" id="Phobius"/>
    </source>
</evidence>
<organism evidence="2 3">
    <name type="scientific">Marivirga atlantica</name>
    <dbReference type="NCBI Taxonomy" id="1548457"/>
    <lineage>
        <taxon>Bacteria</taxon>
        <taxon>Pseudomonadati</taxon>
        <taxon>Bacteroidota</taxon>
        <taxon>Cytophagia</taxon>
        <taxon>Cytophagales</taxon>
        <taxon>Marivirgaceae</taxon>
        <taxon>Marivirga</taxon>
    </lineage>
</organism>
<protein>
    <submittedName>
        <fullName evidence="2">Uncharacterized protein</fullName>
    </submittedName>
</protein>
<evidence type="ECO:0000313" key="3">
    <source>
        <dbReference type="Proteomes" id="UP000642920"/>
    </source>
</evidence>